<accession>A0A918KH14</accession>
<keyword evidence="9" id="KW-1185">Reference proteome</keyword>
<dbReference type="EMBL" id="BMXR01000008">
    <property type="protein sequence ID" value="GGX63203.1"/>
    <property type="molecule type" value="Genomic_DNA"/>
</dbReference>
<dbReference type="Gene3D" id="3.10.180.50">
    <property type="match status" value="1"/>
</dbReference>
<evidence type="ECO:0000313" key="8">
    <source>
        <dbReference type="EMBL" id="GGX63203.1"/>
    </source>
</evidence>
<proteinExistence type="inferred from homology"/>
<comment type="cofactor">
    <cofactor evidence="1">
        <name>Fe(2+)</name>
        <dbReference type="ChEBI" id="CHEBI:29033"/>
    </cofactor>
</comment>
<evidence type="ECO:0000256" key="6">
    <source>
        <dbReference type="ARBA" id="ARBA00035023"/>
    </source>
</evidence>
<reference evidence="8" key="2">
    <citation type="submission" date="2020-09" db="EMBL/GenBank/DDBJ databases">
        <authorList>
            <person name="Sun Q."/>
            <person name="Kim S."/>
        </authorList>
    </citation>
    <scope>NUCLEOTIDE SEQUENCE</scope>
    <source>
        <strain evidence="8">KCTC 22169</strain>
    </source>
</reference>
<keyword evidence="3" id="KW-0560">Oxidoreductase</keyword>
<evidence type="ECO:0000313" key="9">
    <source>
        <dbReference type="Proteomes" id="UP000626148"/>
    </source>
</evidence>
<evidence type="ECO:0000256" key="1">
    <source>
        <dbReference type="ARBA" id="ARBA00001954"/>
    </source>
</evidence>
<gene>
    <name evidence="8" type="ORF">GCM10007392_33870</name>
</gene>
<dbReference type="CDD" id="cd16350">
    <property type="entry name" value="VOC_like"/>
    <property type="match status" value="1"/>
</dbReference>
<reference evidence="8" key="1">
    <citation type="journal article" date="2014" name="Int. J. Syst. Evol. Microbiol.">
        <title>Complete genome sequence of Corynebacterium casei LMG S-19264T (=DSM 44701T), isolated from a smear-ripened cheese.</title>
        <authorList>
            <consortium name="US DOE Joint Genome Institute (JGI-PGF)"/>
            <person name="Walter F."/>
            <person name="Albersmeier A."/>
            <person name="Kalinowski J."/>
            <person name="Ruckert C."/>
        </authorList>
    </citation>
    <scope>NUCLEOTIDE SEQUENCE</scope>
    <source>
        <strain evidence="8">KCTC 22169</strain>
    </source>
</reference>
<keyword evidence="2" id="KW-0223">Dioxygenase</keyword>
<dbReference type="EC" id="1.13.11.93" evidence="6"/>
<protein>
    <recommendedName>
        <fullName evidence="6">2-oxoadipate dioxygenase/decarboxylase</fullName>
        <ecNumber evidence="6">1.13.11.93</ecNumber>
    </recommendedName>
    <alternativeName>
        <fullName evidence="7">2-hydroxyglutarate synthase</fullName>
    </alternativeName>
</protein>
<sequence length="268" mass="30522">MNIETFYDNLWQDYINMTPQAEAIADALKSRGEQVLNDHVAFRTFNIGPIRLKDLEPFILHMGYTRYEPYNFPAKKLDAYGYIPPRDDLPRIFLSELRVEELSDNAQAIVRRLVDQIDPSDIKDASVFWRGPLWEVPSYEEYQELADESEYAAWLSVIGLRCNHFTINVNALNQINGIEEMNALVEELGFKVNESGGRVKGSPAVLLEQGSTKASVMPFTFKGGAVHDVSTCYYEFAKRYLDDEGNLYQGFVAASADKIFESTDMRNS</sequence>
<dbReference type="SMART" id="SM01150">
    <property type="entry name" value="DUF1338"/>
    <property type="match status" value="1"/>
</dbReference>
<evidence type="ECO:0000256" key="4">
    <source>
        <dbReference type="ARBA" id="ARBA00023004"/>
    </source>
</evidence>
<dbReference type="AlphaFoldDB" id="A0A918KH14"/>
<organism evidence="8 9">
    <name type="scientific">Saccharospirillum salsuginis</name>
    <dbReference type="NCBI Taxonomy" id="418750"/>
    <lineage>
        <taxon>Bacteria</taxon>
        <taxon>Pseudomonadati</taxon>
        <taxon>Pseudomonadota</taxon>
        <taxon>Gammaproteobacteria</taxon>
        <taxon>Oceanospirillales</taxon>
        <taxon>Saccharospirillaceae</taxon>
        <taxon>Saccharospirillum</taxon>
    </lineage>
</organism>
<evidence type="ECO:0000256" key="5">
    <source>
        <dbReference type="ARBA" id="ARBA00035013"/>
    </source>
</evidence>
<dbReference type="PANTHER" id="PTHR31136">
    <property type="entry name" value="DUF1338 DOMAIN-CONTAINING PROTEIN"/>
    <property type="match status" value="1"/>
</dbReference>
<comment type="similarity">
    <text evidence="5">Belongs to the 2-oxoadipate dioxygenase/decarboxylase family.</text>
</comment>
<dbReference type="RefSeq" id="WP_189610842.1">
    <property type="nucleotide sequence ID" value="NZ_BMXR01000008.1"/>
</dbReference>
<name>A0A918KH14_9GAMM</name>
<evidence type="ECO:0000256" key="7">
    <source>
        <dbReference type="ARBA" id="ARBA00035045"/>
    </source>
</evidence>
<dbReference type="InterPro" id="IPR009770">
    <property type="entry name" value="HGLS"/>
</dbReference>
<dbReference type="GO" id="GO:0051213">
    <property type="term" value="F:dioxygenase activity"/>
    <property type="evidence" value="ECO:0007669"/>
    <property type="project" value="UniProtKB-KW"/>
</dbReference>
<dbReference type="Pfam" id="PF07063">
    <property type="entry name" value="HGLS"/>
    <property type="match status" value="1"/>
</dbReference>
<comment type="caution">
    <text evidence="8">The sequence shown here is derived from an EMBL/GenBank/DDBJ whole genome shotgun (WGS) entry which is preliminary data.</text>
</comment>
<dbReference type="PANTHER" id="PTHR31136:SF5">
    <property type="entry name" value="2-OXOADIPATE DIOXYGENASE_DECARBOXYLASE, CHLOROPLASTIC"/>
    <property type="match status" value="1"/>
</dbReference>
<keyword evidence="4" id="KW-0408">Iron</keyword>
<evidence type="ECO:0000256" key="3">
    <source>
        <dbReference type="ARBA" id="ARBA00023002"/>
    </source>
</evidence>
<dbReference type="Proteomes" id="UP000626148">
    <property type="component" value="Unassembled WGS sequence"/>
</dbReference>
<evidence type="ECO:0000256" key="2">
    <source>
        <dbReference type="ARBA" id="ARBA00022964"/>
    </source>
</evidence>